<evidence type="ECO:0000313" key="3">
    <source>
        <dbReference type="Proteomes" id="UP001530315"/>
    </source>
</evidence>
<protein>
    <submittedName>
        <fullName evidence="2">Uncharacterized protein</fullName>
    </submittedName>
</protein>
<sequence length="123" mass="13465">MDDPVLTSWAYAIVRTRWRKDLSALDEMDDVLDDDGGIYNLLGAMDDAVARGSKRAKAGPADGNALTKEALRKARMNKEMSHLTQLSALSCHHPLPPPPPPRCNRAFSRGHPDQTDNSTAEAL</sequence>
<accession>A0ABD3NDY1</accession>
<evidence type="ECO:0000313" key="2">
    <source>
        <dbReference type="EMBL" id="KAL3774152.1"/>
    </source>
</evidence>
<dbReference type="Proteomes" id="UP001530315">
    <property type="component" value="Unassembled WGS sequence"/>
</dbReference>
<proteinExistence type="predicted"/>
<keyword evidence="3" id="KW-1185">Reference proteome</keyword>
<reference evidence="2 3" key="1">
    <citation type="submission" date="2024-10" db="EMBL/GenBank/DDBJ databases">
        <title>Updated reference genomes for cyclostephanoid diatoms.</title>
        <authorList>
            <person name="Roberts W.R."/>
            <person name="Alverson A.J."/>
        </authorList>
    </citation>
    <scope>NUCLEOTIDE SEQUENCE [LARGE SCALE GENOMIC DNA]</scope>
    <source>
        <strain evidence="2 3">AJA276-08</strain>
    </source>
</reference>
<comment type="caution">
    <text evidence="2">The sequence shown here is derived from an EMBL/GenBank/DDBJ whole genome shotgun (WGS) entry which is preliminary data.</text>
</comment>
<name>A0ABD3NDY1_9STRA</name>
<evidence type="ECO:0000256" key="1">
    <source>
        <dbReference type="SAM" id="MobiDB-lite"/>
    </source>
</evidence>
<gene>
    <name evidence="2" type="ORF">ACHAW5_010606</name>
</gene>
<feature type="region of interest" description="Disordered" evidence="1">
    <location>
        <begin position="82"/>
        <end position="123"/>
    </location>
</feature>
<dbReference type="EMBL" id="JALLAZ020001486">
    <property type="protein sequence ID" value="KAL3774152.1"/>
    <property type="molecule type" value="Genomic_DNA"/>
</dbReference>
<organism evidence="2 3">
    <name type="scientific">Stephanodiscus triporus</name>
    <dbReference type="NCBI Taxonomy" id="2934178"/>
    <lineage>
        <taxon>Eukaryota</taxon>
        <taxon>Sar</taxon>
        <taxon>Stramenopiles</taxon>
        <taxon>Ochrophyta</taxon>
        <taxon>Bacillariophyta</taxon>
        <taxon>Coscinodiscophyceae</taxon>
        <taxon>Thalassiosirophycidae</taxon>
        <taxon>Stephanodiscales</taxon>
        <taxon>Stephanodiscaceae</taxon>
        <taxon>Stephanodiscus</taxon>
    </lineage>
</organism>
<dbReference type="AlphaFoldDB" id="A0ABD3NDY1"/>